<dbReference type="GO" id="GO:0022857">
    <property type="term" value="F:transmembrane transporter activity"/>
    <property type="evidence" value="ECO:0007669"/>
    <property type="project" value="InterPro"/>
</dbReference>
<organism evidence="7 8">
    <name type="scientific">Orlajensenia flava</name>
    <dbReference type="NCBI Taxonomy" id="2565934"/>
    <lineage>
        <taxon>Bacteria</taxon>
        <taxon>Bacillati</taxon>
        <taxon>Actinomycetota</taxon>
        <taxon>Actinomycetes</taxon>
        <taxon>Micrococcales</taxon>
        <taxon>Microbacteriaceae</taxon>
        <taxon>Orlajensenia</taxon>
    </lineage>
</organism>
<dbReference type="InterPro" id="IPR020846">
    <property type="entry name" value="MFS_dom"/>
</dbReference>
<comment type="caution">
    <text evidence="7">The sequence shown here is derived from an EMBL/GenBank/DDBJ whole genome shotgun (WGS) entry which is preliminary data.</text>
</comment>
<feature type="transmembrane region" description="Helical" evidence="5">
    <location>
        <begin position="195"/>
        <end position="215"/>
    </location>
</feature>
<feature type="transmembrane region" description="Helical" evidence="5">
    <location>
        <begin position="108"/>
        <end position="127"/>
    </location>
</feature>
<dbReference type="PANTHER" id="PTHR23528">
    <property type="match status" value="1"/>
</dbReference>
<evidence type="ECO:0000256" key="4">
    <source>
        <dbReference type="ARBA" id="ARBA00023136"/>
    </source>
</evidence>
<keyword evidence="4 5" id="KW-0472">Membrane</keyword>
<feature type="domain" description="Major facilitator superfamily (MFS) profile" evidence="6">
    <location>
        <begin position="26"/>
        <end position="429"/>
    </location>
</feature>
<feature type="transmembrane region" description="Helical" evidence="5">
    <location>
        <begin position="36"/>
        <end position="57"/>
    </location>
</feature>
<evidence type="ECO:0000256" key="1">
    <source>
        <dbReference type="ARBA" id="ARBA00004651"/>
    </source>
</evidence>
<feature type="transmembrane region" description="Helical" evidence="5">
    <location>
        <begin position="379"/>
        <end position="401"/>
    </location>
</feature>
<feature type="transmembrane region" description="Helical" evidence="5">
    <location>
        <begin position="284"/>
        <end position="304"/>
    </location>
</feature>
<evidence type="ECO:0000256" key="3">
    <source>
        <dbReference type="ARBA" id="ARBA00022989"/>
    </source>
</evidence>
<feature type="transmembrane region" description="Helical" evidence="5">
    <location>
        <begin position="77"/>
        <end position="96"/>
    </location>
</feature>
<dbReference type="Proteomes" id="UP000307380">
    <property type="component" value="Unassembled WGS sequence"/>
</dbReference>
<keyword evidence="2 5" id="KW-0812">Transmembrane</keyword>
<sequence length="429" mass="44152">MSLVDAPPAANSWGPDEQTFADGATTRGRVGLGRIVAGYSLVGLTWAITFLGSLAVLVPAKLAVIDPENKTADLSALVLFGAVISLLSNVLFGALSDRTRTRLGARNPWLLAGGAIASLGMVILGIAPGIAVLAIGWAVLNVGQTAFLSSVLAAVADRVAPRRQGLVSGVMGTSTTIAQSLGAIIAAQFVLTPDIGFWALAPIPVVGAVAIVLLIPDDSNVGAPRLPITATTFTTVFAFPRNAPDFYWALFGRLLIVVSFFMILSYQFFILIDYMKLAPTSASSTISTAGLFSLVAGVVAGLLAGPVSDRLNRRKVPLYVASVLLAIGALAPFLIPEPGSLVFFSATSGFGLGIYWAVDAALVLRVLPNPLTVAKDLGLLAMANTGGQVIAPIVVAVVVAAAGYRPVFLIAAACAVVGAILVVPIRSVR</sequence>
<feature type="transmembrane region" description="Helical" evidence="5">
    <location>
        <begin position="133"/>
        <end position="154"/>
    </location>
</feature>
<keyword evidence="3 5" id="KW-1133">Transmembrane helix</keyword>
<dbReference type="EMBL" id="SSSN01000015">
    <property type="protein sequence ID" value="THG29125.1"/>
    <property type="molecule type" value="Genomic_DNA"/>
</dbReference>
<gene>
    <name evidence="7" type="ORF">E6C70_16055</name>
</gene>
<dbReference type="PROSITE" id="PS50850">
    <property type="entry name" value="MFS"/>
    <property type="match status" value="1"/>
</dbReference>
<proteinExistence type="predicted"/>
<dbReference type="Gene3D" id="1.20.1250.20">
    <property type="entry name" value="MFS general substrate transporter like domains"/>
    <property type="match status" value="2"/>
</dbReference>
<evidence type="ECO:0000313" key="7">
    <source>
        <dbReference type="EMBL" id="THG29125.1"/>
    </source>
</evidence>
<dbReference type="PANTHER" id="PTHR23528:SF1">
    <property type="entry name" value="MAJOR FACILITATOR SUPERFAMILY (MFS) PROFILE DOMAIN-CONTAINING PROTEIN"/>
    <property type="match status" value="1"/>
</dbReference>
<dbReference type="GO" id="GO:0005886">
    <property type="term" value="C:plasma membrane"/>
    <property type="evidence" value="ECO:0007669"/>
    <property type="project" value="UniProtKB-SubCell"/>
</dbReference>
<dbReference type="SUPFAM" id="SSF103473">
    <property type="entry name" value="MFS general substrate transporter"/>
    <property type="match status" value="1"/>
</dbReference>
<reference evidence="7 8" key="1">
    <citation type="submission" date="2019-04" db="EMBL/GenBank/DDBJ databases">
        <authorList>
            <person name="Jiang L."/>
        </authorList>
    </citation>
    <scope>NUCLEOTIDE SEQUENCE [LARGE SCALE GENOMIC DNA]</scope>
    <source>
        <strain evidence="7 8">YIM 131861</strain>
    </source>
</reference>
<dbReference type="InterPro" id="IPR036259">
    <property type="entry name" value="MFS_trans_sf"/>
</dbReference>
<dbReference type="RefSeq" id="WP_136425514.1">
    <property type="nucleotide sequence ID" value="NZ_SSSN01000015.1"/>
</dbReference>
<dbReference type="OrthoDB" id="7584869at2"/>
<evidence type="ECO:0000256" key="5">
    <source>
        <dbReference type="SAM" id="Phobius"/>
    </source>
</evidence>
<feature type="transmembrane region" description="Helical" evidence="5">
    <location>
        <begin position="250"/>
        <end position="272"/>
    </location>
</feature>
<protein>
    <submittedName>
        <fullName evidence="7">MFS transporter</fullName>
    </submittedName>
</protein>
<evidence type="ECO:0000259" key="6">
    <source>
        <dbReference type="PROSITE" id="PS50850"/>
    </source>
</evidence>
<feature type="transmembrane region" description="Helical" evidence="5">
    <location>
        <begin position="407"/>
        <end position="425"/>
    </location>
</feature>
<dbReference type="Pfam" id="PF07690">
    <property type="entry name" value="MFS_1"/>
    <property type="match status" value="1"/>
</dbReference>
<feature type="transmembrane region" description="Helical" evidence="5">
    <location>
        <begin position="341"/>
        <end position="367"/>
    </location>
</feature>
<dbReference type="AlphaFoldDB" id="A0A4S4FIW2"/>
<dbReference type="InterPro" id="IPR011701">
    <property type="entry name" value="MFS"/>
</dbReference>
<feature type="transmembrane region" description="Helical" evidence="5">
    <location>
        <begin position="316"/>
        <end position="335"/>
    </location>
</feature>
<evidence type="ECO:0000313" key="8">
    <source>
        <dbReference type="Proteomes" id="UP000307380"/>
    </source>
</evidence>
<name>A0A4S4FIW2_9MICO</name>
<keyword evidence="8" id="KW-1185">Reference proteome</keyword>
<feature type="transmembrane region" description="Helical" evidence="5">
    <location>
        <begin position="166"/>
        <end position="189"/>
    </location>
</feature>
<evidence type="ECO:0000256" key="2">
    <source>
        <dbReference type="ARBA" id="ARBA00022692"/>
    </source>
</evidence>
<comment type="subcellular location">
    <subcellularLocation>
        <location evidence="1">Cell membrane</location>
        <topology evidence="1">Multi-pass membrane protein</topology>
    </subcellularLocation>
</comment>
<accession>A0A4S4FIW2</accession>